<dbReference type="EMBL" id="JAIZPD010000008">
    <property type="protein sequence ID" value="KAH0961456.1"/>
    <property type="molecule type" value="Genomic_DNA"/>
</dbReference>
<dbReference type="PANTHER" id="PTHR15492">
    <property type="entry name" value="CYCLIN D1-BINDING PROTEIN 1"/>
    <property type="match status" value="1"/>
</dbReference>
<evidence type="ECO:0000313" key="3">
    <source>
        <dbReference type="Proteomes" id="UP000824596"/>
    </source>
</evidence>
<sequence>MSFGGFRQPKRARQAQDSLGVGNACQCAASLAATGDDALSSYEAGLDRATDAIQEALGLGHGAEEPGASRLRRICSCTPVLLDCSGCCLSNTTLSKTAVAQGQEELEPMAPLAPPDALKSLDSLIHTASALLLQLQAALVDVQKDASKPLPSDAPANPPAPLDALALAHDSASLIRAHSTKLSLLIINEPFTPSAISSVVRDLHSGPVPAITSAVQACNPGLYSATVRRELALQCRRVLAELHALLQRIPKDGKALVANTASGKVSGKEGSIQVTAILWSACDDVIKLTKMGAGGLFADKTRQWGDMLKDILEELKEWGEEEPDDVGEDDDDVDDLADQLGEAQISAQDIIDGLMNSHHSIPRDDPHGIRPRLESTLKRLRLVTLLYGAARVRRFSKLPSPPSTTAQSSVPSRLDQLARVLEKLPERFEDLAGAFYELQPADIDTAMDQCFRDALAASELLASDWDGADDAFTQWIQRFQTEIKSDR</sequence>
<accession>A0A9P8SG54</accession>
<dbReference type="InterPro" id="IPR026907">
    <property type="entry name" value="GCIP-like"/>
</dbReference>
<keyword evidence="3" id="KW-1185">Reference proteome</keyword>
<dbReference type="Gene3D" id="1.20.1410.10">
    <property type="entry name" value="I/LWEQ domain"/>
    <property type="match status" value="1"/>
</dbReference>
<organism evidence="2 3">
    <name type="scientific">Hirsutella rhossiliensis</name>
    <dbReference type="NCBI Taxonomy" id="111463"/>
    <lineage>
        <taxon>Eukaryota</taxon>
        <taxon>Fungi</taxon>
        <taxon>Dikarya</taxon>
        <taxon>Ascomycota</taxon>
        <taxon>Pezizomycotina</taxon>
        <taxon>Sordariomycetes</taxon>
        <taxon>Hypocreomycetidae</taxon>
        <taxon>Hypocreales</taxon>
        <taxon>Ophiocordycipitaceae</taxon>
        <taxon>Hirsutella</taxon>
    </lineage>
</organism>
<proteinExistence type="predicted"/>
<evidence type="ECO:0000259" key="1">
    <source>
        <dbReference type="Pfam" id="PF13324"/>
    </source>
</evidence>
<reference evidence="2" key="1">
    <citation type="submission" date="2021-09" db="EMBL/GenBank/DDBJ databases">
        <title>A high-quality genome of the endoparasitic fungus Hirsutella rhossiliensis with a comparison of Hirsutella genomes reveals transposable elements contributing to genome size variation.</title>
        <authorList>
            <person name="Lin R."/>
            <person name="Jiao Y."/>
            <person name="Sun X."/>
            <person name="Ling J."/>
            <person name="Xie B."/>
            <person name="Cheng X."/>
        </authorList>
    </citation>
    <scope>NUCLEOTIDE SEQUENCE</scope>
    <source>
        <strain evidence="2">HR02</strain>
    </source>
</reference>
<name>A0A9P8SG54_9HYPO</name>
<dbReference type="RefSeq" id="XP_044718969.1">
    <property type="nucleotide sequence ID" value="XM_044866005.1"/>
</dbReference>
<dbReference type="PANTHER" id="PTHR15492:SF1">
    <property type="entry name" value="CYCLIN-D1-BINDING PROTEIN 1"/>
    <property type="match status" value="1"/>
</dbReference>
<dbReference type="GO" id="GO:0005634">
    <property type="term" value="C:nucleus"/>
    <property type="evidence" value="ECO:0007669"/>
    <property type="project" value="TreeGrafter"/>
</dbReference>
<evidence type="ECO:0000313" key="2">
    <source>
        <dbReference type="EMBL" id="KAH0961456.1"/>
    </source>
</evidence>
<dbReference type="Proteomes" id="UP000824596">
    <property type="component" value="Unassembled WGS sequence"/>
</dbReference>
<dbReference type="GeneID" id="68356663"/>
<dbReference type="AlphaFoldDB" id="A0A9P8SG54"/>
<feature type="domain" description="Cyclin-D1-binding protein 1-like N-terminal" evidence="1">
    <location>
        <begin position="171"/>
        <end position="320"/>
    </location>
</feature>
<comment type="caution">
    <text evidence="2">The sequence shown here is derived from an EMBL/GenBank/DDBJ whole genome shotgun (WGS) entry which is preliminary data.</text>
</comment>
<dbReference type="OrthoDB" id="4088536at2759"/>
<dbReference type="InterPro" id="IPR049317">
    <property type="entry name" value="GCIP-like_N"/>
</dbReference>
<dbReference type="Pfam" id="PF13324">
    <property type="entry name" value="GCIP_N"/>
    <property type="match status" value="1"/>
</dbReference>
<protein>
    <submittedName>
        <fullName evidence="2">Grap2 and cyclin-D-interacting domain-containing protein</fullName>
    </submittedName>
</protein>
<gene>
    <name evidence="2" type="ORF">HRG_07534</name>
</gene>